<dbReference type="PATRIC" id="fig|1495769.3.peg.149"/>
<dbReference type="Pfam" id="PF01521">
    <property type="entry name" value="Fe-S_biosyn"/>
    <property type="match status" value="1"/>
</dbReference>
<dbReference type="InterPro" id="IPR016092">
    <property type="entry name" value="ATAP"/>
</dbReference>
<evidence type="ECO:0000313" key="3">
    <source>
        <dbReference type="EMBL" id="CDZ16427.1"/>
    </source>
</evidence>
<dbReference type="GO" id="GO:0016226">
    <property type="term" value="P:iron-sulfur cluster assembly"/>
    <property type="evidence" value="ECO:0007669"/>
    <property type="project" value="InterPro"/>
</dbReference>
<dbReference type="OrthoDB" id="9801228at2"/>
<feature type="domain" description="Core" evidence="2">
    <location>
        <begin position="3"/>
        <end position="104"/>
    </location>
</feature>
<proteinExistence type="inferred from homology"/>
<dbReference type="InterPro" id="IPR017870">
    <property type="entry name" value="FeS_cluster_insertion_CS"/>
</dbReference>
<protein>
    <submittedName>
        <fullName evidence="3">Iron-binding protein iscA</fullName>
    </submittedName>
</protein>
<reference evidence="4" key="1">
    <citation type="submission" date="2014-07" db="EMBL/GenBank/DDBJ databases">
        <authorList>
            <person name="Santos-Garcia D."/>
        </authorList>
    </citation>
    <scope>NUCLEOTIDE SEQUENCE [LARGE SCALE GENOMIC DNA]</scope>
</reference>
<dbReference type="PANTHER" id="PTHR10072">
    <property type="entry name" value="IRON-SULFUR CLUSTER ASSEMBLY PROTEIN"/>
    <property type="match status" value="1"/>
</dbReference>
<dbReference type="InterPro" id="IPR050322">
    <property type="entry name" value="Fe-S_cluster_asmbl/transfer"/>
</dbReference>
<dbReference type="GO" id="GO:0005829">
    <property type="term" value="C:cytosol"/>
    <property type="evidence" value="ECO:0007669"/>
    <property type="project" value="TreeGrafter"/>
</dbReference>
<keyword evidence="4" id="KW-1185">Reference proteome</keyword>
<dbReference type="InterPro" id="IPR035903">
    <property type="entry name" value="HesB-like_dom_sf"/>
</dbReference>
<accession>A0A078KEJ0</accession>
<organism evidence="3 4">
    <name type="scientific">Candidatus Johnevansia muelleri</name>
    <dbReference type="NCBI Taxonomy" id="1495769"/>
    <lineage>
        <taxon>Bacteria</taxon>
        <taxon>Pseudomonadati</taxon>
        <taxon>Pseudomonadota</taxon>
        <taxon>Gammaproteobacteria</taxon>
        <taxon>Candidatus Johnevansiales</taxon>
        <taxon>Candidatus Johnevansiaceae</taxon>
        <taxon>Candidatus Johnevansia</taxon>
    </lineage>
</organism>
<evidence type="ECO:0000256" key="1">
    <source>
        <dbReference type="ARBA" id="ARBA00006718"/>
    </source>
</evidence>
<dbReference type="GO" id="GO:0051537">
    <property type="term" value="F:2 iron, 2 sulfur cluster binding"/>
    <property type="evidence" value="ECO:0007669"/>
    <property type="project" value="TreeGrafter"/>
</dbReference>
<dbReference type="NCBIfam" id="TIGR00049">
    <property type="entry name" value="iron-sulfur cluster assembly accessory protein"/>
    <property type="match status" value="1"/>
</dbReference>
<dbReference type="EMBL" id="LM655252">
    <property type="protein sequence ID" value="CDZ16427.1"/>
    <property type="molecule type" value="Genomic_DNA"/>
</dbReference>
<name>A0A078KEJ0_9GAMM</name>
<dbReference type="AlphaFoldDB" id="A0A078KEJ0"/>
<dbReference type="PROSITE" id="PS01152">
    <property type="entry name" value="HESB"/>
    <property type="match status" value="1"/>
</dbReference>
<comment type="similarity">
    <text evidence="1">Belongs to the HesB/IscA family.</text>
</comment>
<dbReference type="HOGENOM" id="CLU_069054_5_1_6"/>
<dbReference type="SUPFAM" id="SSF89360">
    <property type="entry name" value="HesB-like domain"/>
    <property type="match status" value="1"/>
</dbReference>
<sequence>MPNIFITSYAVNHINCAIKNRGTGIGIRISIKPSGCSGYSYNIDFADYINKYDYIFEQYGAKIIVDYNIIGILDFTELDYVIKGITHSFKFNNPNIKDECGCGESFSI</sequence>
<gene>
    <name evidence="3" type="primary">iscA</name>
    <name evidence="3" type="ORF">CEM_160</name>
</gene>
<dbReference type="PANTHER" id="PTHR10072:SF41">
    <property type="entry name" value="IRON-SULFUR CLUSTER ASSEMBLY 1 HOMOLOG, MITOCHONDRIAL"/>
    <property type="match status" value="1"/>
</dbReference>
<dbReference type="KEGG" id="eme:CEM_160"/>
<dbReference type="Gene3D" id="2.60.300.12">
    <property type="entry name" value="HesB-like domain"/>
    <property type="match status" value="1"/>
</dbReference>
<dbReference type="Proteomes" id="UP000032420">
    <property type="component" value="Chromosome I"/>
</dbReference>
<evidence type="ECO:0000259" key="2">
    <source>
        <dbReference type="Pfam" id="PF01521"/>
    </source>
</evidence>
<dbReference type="STRING" id="1495769.CEM_160"/>
<evidence type="ECO:0000313" key="4">
    <source>
        <dbReference type="Proteomes" id="UP000032420"/>
    </source>
</evidence>
<dbReference type="InterPro" id="IPR000361">
    <property type="entry name" value="ATAP_core_dom"/>
</dbReference>